<dbReference type="Proteomes" id="UP000198287">
    <property type="component" value="Unassembled WGS sequence"/>
</dbReference>
<name>A0A226CWY3_FOLCA</name>
<dbReference type="Pfam" id="PF00789">
    <property type="entry name" value="UBX"/>
    <property type="match status" value="1"/>
</dbReference>
<dbReference type="CDD" id="cd16117">
    <property type="entry name" value="UBX_UBXN4"/>
    <property type="match status" value="1"/>
</dbReference>
<organism evidence="5 6">
    <name type="scientific">Folsomia candida</name>
    <name type="common">Springtail</name>
    <dbReference type="NCBI Taxonomy" id="158441"/>
    <lineage>
        <taxon>Eukaryota</taxon>
        <taxon>Metazoa</taxon>
        <taxon>Ecdysozoa</taxon>
        <taxon>Arthropoda</taxon>
        <taxon>Hexapoda</taxon>
        <taxon>Collembola</taxon>
        <taxon>Entomobryomorpha</taxon>
        <taxon>Isotomoidea</taxon>
        <taxon>Isotomidae</taxon>
        <taxon>Proisotominae</taxon>
        <taxon>Folsomia</taxon>
    </lineage>
</organism>
<proteinExistence type="predicted"/>
<dbReference type="InterPro" id="IPR029071">
    <property type="entry name" value="Ubiquitin-like_domsf"/>
</dbReference>
<dbReference type="PANTHER" id="PTHR46424">
    <property type="entry name" value="UBX DOMAIN-CONTAINING PROTEIN 4"/>
    <property type="match status" value="1"/>
</dbReference>
<evidence type="ECO:0000256" key="2">
    <source>
        <dbReference type="SAM" id="MobiDB-lite"/>
    </source>
</evidence>
<accession>A0A226CWY3</accession>
<feature type="region of interest" description="Disordered" evidence="2">
    <location>
        <begin position="195"/>
        <end position="221"/>
    </location>
</feature>
<dbReference type="STRING" id="158441.A0A226CWY3"/>
<dbReference type="InterPro" id="IPR001012">
    <property type="entry name" value="UBX_dom"/>
</dbReference>
<feature type="domain" description="UBX" evidence="4">
    <location>
        <begin position="303"/>
        <end position="381"/>
    </location>
</feature>
<dbReference type="GO" id="GO:0036503">
    <property type="term" value="P:ERAD pathway"/>
    <property type="evidence" value="ECO:0007669"/>
    <property type="project" value="TreeGrafter"/>
</dbReference>
<keyword evidence="6" id="KW-1185">Reference proteome</keyword>
<feature type="compositionally biased region" description="Basic and acidic residues" evidence="2">
    <location>
        <begin position="490"/>
        <end position="507"/>
    </location>
</feature>
<feature type="compositionally biased region" description="Low complexity" evidence="2">
    <location>
        <begin position="277"/>
        <end position="287"/>
    </location>
</feature>
<feature type="compositionally biased region" description="Low complexity" evidence="2">
    <location>
        <begin position="461"/>
        <end position="477"/>
    </location>
</feature>
<dbReference type="OMA" id="FEPNNTS"/>
<protein>
    <recommendedName>
        <fullName evidence="1">UBX domain-containing protein 4</fullName>
    </recommendedName>
</protein>
<feature type="region of interest" description="Disordered" evidence="2">
    <location>
        <begin position="426"/>
        <end position="525"/>
    </location>
</feature>
<evidence type="ECO:0000256" key="3">
    <source>
        <dbReference type="SAM" id="Phobius"/>
    </source>
</evidence>
<keyword evidence="3" id="KW-0812">Transmembrane</keyword>
<comment type="caution">
    <text evidence="5">The sequence shown here is derived from an EMBL/GenBank/DDBJ whole genome shotgun (WGS) entry which is preliminary data.</text>
</comment>
<keyword evidence="3" id="KW-0472">Membrane</keyword>
<evidence type="ECO:0000259" key="4">
    <source>
        <dbReference type="PROSITE" id="PS50033"/>
    </source>
</evidence>
<dbReference type="Pfam" id="PF23187">
    <property type="entry name" value="UBX7_N"/>
    <property type="match status" value="1"/>
</dbReference>
<reference evidence="5 6" key="1">
    <citation type="submission" date="2015-12" db="EMBL/GenBank/DDBJ databases">
        <title>The genome of Folsomia candida.</title>
        <authorList>
            <person name="Faddeeva A."/>
            <person name="Derks M.F."/>
            <person name="Anvar Y."/>
            <person name="Smit S."/>
            <person name="Van Straalen N."/>
            <person name="Roelofs D."/>
        </authorList>
    </citation>
    <scope>NUCLEOTIDE SEQUENCE [LARGE SCALE GENOMIC DNA]</scope>
    <source>
        <strain evidence="5 6">VU population</strain>
        <tissue evidence="5">Whole body</tissue>
    </source>
</reference>
<dbReference type="GO" id="GO:0005783">
    <property type="term" value="C:endoplasmic reticulum"/>
    <property type="evidence" value="ECO:0007669"/>
    <property type="project" value="TreeGrafter"/>
</dbReference>
<dbReference type="Gene3D" id="3.10.20.90">
    <property type="entry name" value="Phosphatidylinositol 3-kinase Catalytic Subunit, Chain A, domain 1"/>
    <property type="match status" value="1"/>
</dbReference>
<dbReference type="PROSITE" id="PS50033">
    <property type="entry name" value="UBX"/>
    <property type="match status" value="1"/>
</dbReference>
<dbReference type="OrthoDB" id="2445133at2759"/>
<feature type="transmembrane region" description="Helical" evidence="3">
    <location>
        <begin position="401"/>
        <end position="420"/>
    </location>
</feature>
<feature type="region of interest" description="Disordered" evidence="2">
    <location>
        <begin position="255"/>
        <end position="300"/>
    </location>
</feature>
<dbReference type="PANTHER" id="PTHR46424:SF1">
    <property type="entry name" value="UBX DOMAIN-CONTAINING PROTEIN 4"/>
    <property type="match status" value="1"/>
</dbReference>
<evidence type="ECO:0000313" key="5">
    <source>
        <dbReference type="EMBL" id="OXA37270.1"/>
    </source>
</evidence>
<gene>
    <name evidence="5" type="ORF">Fcan01_27953</name>
</gene>
<dbReference type="AlphaFoldDB" id="A0A226CWY3"/>
<keyword evidence="3" id="KW-1133">Transmembrane helix</keyword>
<evidence type="ECO:0000313" key="6">
    <source>
        <dbReference type="Proteomes" id="UP000198287"/>
    </source>
</evidence>
<evidence type="ECO:0000256" key="1">
    <source>
        <dbReference type="ARBA" id="ARBA00040925"/>
    </source>
</evidence>
<sequence>MKWFEGNIVEAVQKAQIEGAVFGVGIFGDDDSSKELEASLSGEEVQVVMNAGKFVCIRITGNSESHQQFAQIYTNAPSPSIYLIGDRGSPLEVISTPHTSSELKVKFQSAYSRHCSALSASIAPPAPQVSPPAPVVAADGGVNAAAGTSATAQALSNANEAVRQAEFAANQENLSMEDKIERAQRLAAAKRQQKLAEEAEDVKRKERERRDMGKGLAELKRWQDEQEAKQLVEQRKKEKKDDQELRQRLREQIAQDRAARNARSNVSYLQEGPVPPQDDQSSSAPPAGSRPVGLGTGASAPKDYSGMARLQFRLPSGSSISHAFEPSVTLGDVRTFLLDGNHLPFRQFTLSVAYPRRQFTNAEYVSTLRDLGLVPSAALLVLPLSGSTSSLGGGGSGIGRWISLIVSYLVIPFTFIYSLLQRALPSSGTSTTPTAPPTNQRPTTARTRPIPGNSGAEDTPSSSTAGSSNQSQAAGAAELRNRKNASNKSGEGKKSTDGNIHRLRNTEEDSDEEKATWNGNSTQQM</sequence>
<dbReference type="EMBL" id="LNIX01000060">
    <property type="protein sequence ID" value="OXA37270.1"/>
    <property type="molecule type" value="Genomic_DNA"/>
</dbReference>
<dbReference type="SUPFAM" id="SSF54236">
    <property type="entry name" value="Ubiquitin-like"/>
    <property type="match status" value="1"/>
</dbReference>
<dbReference type="SMART" id="SM00166">
    <property type="entry name" value="UBX"/>
    <property type="match status" value="1"/>
</dbReference>